<evidence type="ECO:0000256" key="9">
    <source>
        <dbReference type="PIRSR" id="PIRSR601952-2"/>
    </source>
</evidence>
<keyword evidence="12" id="KW-0732">Signal</keyword>
<dbReference type="GO" id="GO:0000329">
    <property type="term" value="C:fungal-type vacuole membrane"/>
    <property type="evidence" value="ECO:0007669"/>
    <property type="project" value="TreeGrafter"/>
</dbReference>
<feature type="active site" description="Phosphoserine intermediate" evidence="8">
    <location>
        <position position="91"/>
    </location>
</feature>
<keyword evidence="7 9" id="KW-0460">Magnesium</keyword>
<dbReference type="Gene3D" id="1.10.1200.140">
    <property type="entry name" value="Alkaline phosphatase, crown domain"/>
    <property type="match status" value="1"/>
</dbReference>
<keyword evidence="4 9" id="KW-0479">Metal-binding</keyword>
<evidence type="ECO:0000313" key="13">
    <source>
        <dbReference type="EMBL" id="KAH7362307.1"/>
    </source>
</evidence>
<keyword evidence="3" id="KW-0597">Phosphoprotein</keyword>
<keyword evidence="6 9" id="KW-0862">Zinc</keyword>
<reference evidence="13" key="1">
    <citation type="journal article" date="2021" name="Nat. Commun.">
        <title>Genetic determinants of endophytism in the Arabidopsis root mycobiome.</title>
        <authorList>
            <person name="Mesny F."/>
            <person name="Miyauchi S."/>
            <person name="Thiergart T."/>
            <person name="Pickel B."/>
            <person name="Atanasova L."/>
            <person name="Karlsson M."/>
            <person name="Huettel B."/>
            <person name="Barry K.W."/>
            <person name="Haridas S."/>
            <person name="Chen C."/>
            <person name="Bauer D."/>
            <person name="Andreopoulos W."/>
            <person name="Pangilinan J."/>
            <person name="LaButti K."/>
            <person name="Riley R."/>
            <person name="Lipzen A."/>
            <person name="Clum A."/>
            <person name="Drula E."/>
            <person name="Henrissat B."/>
            <person name="Kohler A."/>
            <person name="Grigoriev I.V."/>
            <person name="Martin F.M."/>
            <person name="Hacquard S."/>
        </authorList>
    </citation>
    <scope>NUCLEOTIDE SEQUENCE</scope>
    <source>
        <strain evidence="13">MPI-CAGE-AT-0016</strain>
    </source>
</reference>
<dbReference type="PANTHER" id="PTHR11596:SF5">
    <property type="entry name" value="ALKALINE PHOSPHATASE"/>
    <property type="match status" value="1"/>
</dbReference>
<dbReference type="Gene3D" id="3.40.720.10">
    <property type="entry name" value="Alkaline Phosphatase, subunit A"/>
    <property type="match status" value="1"/>
</dbReference>
<feature type="binding site" evidence="9">
    <location>
        <position position="286"/>
    </location>
    <ligand>
        <name>Mg(2+)</name>
        <dbReference type="ChEBI" id="CHEBI:18420"/>
    </ligand>
</feature>
<evidence type="ECO:0000256" key="10">
    <source>
        <dbReference type="RuleBase" id="RU003946"/>
    </source>
</evidence>
<organism evidence="13 14">
    <name type="scientific">Plectosphaerella cucumerina</name>
    <dbReference type="NCBI Taxonomy" id="40658"/>
    <lineage>
        <taxon>Eukaryota</taxon>
        <taxon>Fungi</taxon>
        <taxon>Dikarya</taxon>
        <taxon>Ascomycota</taxon>
        <taxon>Pezizomycotina</taxon>
        <taxon>Sordariomycetes</taxon>
        <taxon>Hypocreomycetidae</taxon>
        <taxon>Glomerellales</taxon>
        <taxon>Plectosphaerellaceae</taxon>
        <taxon>Plectosphaerella</taxon>
    </lineage>
</organism>
<dbReference type="GO" id="GO:0046872">
    <property type="term" value="F:metal ion binding"/>
    <property type="evidence" value="ECO:0007669"/>
    <property type="project" value="UniProtKB-KW"/>
</dbReference>
<evidence type="ECO:0000256" key="5">
    <source>
        <dbReference type="ARBA" id="ARBA00022801"/>
    </source>
</evidence>
<feature type="binding site" evidence="9">
    <location>
        <position position="291"/>
    </location>
    <ligand>
        <name>Zn(2+)</name>
        <dbReference type="ChEBI" id="CHEBI:29105"/>
        <label>2</label>
    </ligand>
</feature>
<feature type="signal peptide" evidence="12">
    <location>
        <begin position="1"/>
        <end position="19"/>
    </location>
</feature>
<comment type="cofactor">
    <cofactor evidence="9">
        <name>Zn(2+)</name>
        <dbReference type="ChEBI" id="CHEBI:29105"/>
    </cofactor>
    <text evidence="9">Binds 2 Zn(2+) ions.</text>
</comment>
<keyword evidence="14" id="KW-1185">Reference proteome</keyword>
<dbReference type="PANTHER" id="PTHR11596">
    <property type="entry name" value="ALKALINE PHOSPHATASE"/>
    <property type="match status" value="1"/>
</dbReference>
<dbReference type="CDD" id="cd16012">
    <property type="entry name" value="ALP"/>
    <property type="match status" value="1"/>
</dbReference>
<evidence type="ECO:0000256" key="11">
    <source>
        <dbReference type="RuleBase" id="RU003947"/>
    </source>
</evidence>
<comment type="similarity">
    <text evidence="1 10">Belongs to the alkaline phosphatase family.</text>
</comment>
<dbReference type="InterPro" id="IPR018299">
    <property type="entry name" value="Alkaline_phosphatase_AS"/>
</dbReference>
<evidence type="ECO:0000256" key="8">
    <source>
        <dbReference type="PIRSR" id="PIRSR601952-1"/>
    </source>
</evidence>
<dbReference type="Proteomes" id="UP000813385">
    <property type="component" value="Unassembled WGS sequence"/>
</dbReference>
<dbReference type="AlphaFoldDB" id="A0A8K0X351"/>
<evidence type="ECO:0000256" key="4">
    <source>
        <dbReference type="ARBA" id="ARBA00022723"/>
    </source>
</evidence>
<evidence type="ECO:0000256" key="12">
    <source>
        <dbReference type="SAM" id="SignalP"/>
    </source>
</evidence>
<gene>
    <name evidence="13" type="ORF">B0T11DRAFT_225633</name>
</gene>
<feature type="chain" id="PRO_5035427391" description="Alkaline phosphatase" evidence="12">
    <location>
        <begin position="20"/>
        <end position="519"/>
    </location>
</feature>
<dbReference type="SMART" id="SM00098">
    <property type="entry name" value="alkPPc"/>
    <property type="match status" value="1"/>
</dbReference>
<feature type="binding site" evidence="9">
    <location>
        <position position="295"/>
    </location>
    <ligand>
        <name>Zn(2+)</name>
        <dbReference type="ChEBI" id="CHEBI:29105"/>
        <label>2</label>
    </ligand>
</feature>
<dbReference type="EMBL" id="JAGPXD010000003">
    <property type="protein sequence ID" value="KAH7362307.1"/>
    <property type="molecule type" value="Genomic_DNA"/>
</dbReference>
<dbReference type="InterPro" id="IPR017850">
    <property type="entry name" value="Alkaline_phosphatase_core_sf"/>
</dbReference>
<keyword evidence="5 11" id="KW-0378">Hydrolase</keyword>
<dbReference type="OrthoDB" id="7392499at2759"/>
<protein>
    <recommendedName>
        <fullName evidence="2 11">Alkaline phosphatase</fullName>
        <ecNumber evidence="2 11">3.1.3.1</ecNumber>
    </recommendedName>
</protein>
<accession>A0A8K0X351</accession>
<feature type="binding site" evidence="9">
    <location>
        <position position="38"/>
    </location>
    <ligand>
        <name>Mg(2+)</name>
        <dbReference type="ChEBI" id="CHEBI:18420"/>
    </ligand>
</feature>
<dbReference type="PROSITE" id="PS00123">
    <property type="entry name" value="ALKALINE_PHOSPHATASE"/>
    <property type="match status" value="1"/>
</dbReference>
<evidence type="ECO:0000256" key="3">
    <source>
        <dbReference type="ARBA" id="ARBA00022553"/>
    </source>
</evidence>
<comment type="caution">
    <text evidence="13">The sequence shown here is derived from an EMBL/GenBank/DDBJ whole genome shotgun (WGS) entry which is preliminary data.</text>
</comment>
<comment type="cofactor">
    <cofactor evidence="9">
        <name>Mg(2+)</name>
        <dbReference type="ChEBI" id="CHEBI:18420"/>
    </cofactor>
    <text evidence="9">Binds 1 Mg(2+) ion.</text>
</comment>
<feature type="binding site" evidence="9">
    <location>
        <position position="142"/>
    </location>
    <ligand>
        <name>Mg(2+)</name>
        <dbReference type="ChEBI" id="CHEBI:18420"/>
    </ligand>
</feature>
<feature type="binding site" evidence="9">
    <location>
        <position position="440"/>
    </location>
    <ligand>
        <name>Zn(2+)</name>
        <dbReference type="ChEBI" id="CHEBI:29105"/>
        <label>2</label>
    </ligand>
</feature>
<feature type="binding site" evidence="9">
    <location>
        <position position="38"/>
    </location>
    <ligand>
        <name>Zn(2+)</name>
        <dbReference type="ChEBI" id="CHEBI:29105"/>
        <label>2</label>
    </ligand>
</feature>
<evidence type="ECO:0000256" key="6">
    <source>
        <dbReference type="ARBA" id="ARBA00022833"/>
    </source>
</evidence>
<dbReference type="InterPro" id="IPR001952">
    <property type="entry name" value="Alkaline_phosphatase"/>
</dbReference>
<dbReference type="EC" id="3.1.3.1" evidence="2 11"/>
<evidence type="ECO:0000256" key="7">
    <source>
        <dbReference type="ARBA" id="ARBA00022842"/>
    </source>
</evidence>
<dbReference type="PRINTS" id="PR00113">
    <property type="entry name" value="ALKPHPHTASE"/>
</dbReference>
<comment type="catalytic activity">
    <reaction evidence="11">
        <text>a phosphate monoester + H2O = an alcohol + phosphate</text>
        <dbReference type="Rhea" id="RHEA:15017"/>
        <dbReference type="ChEBI" id="CHEBI:15377"/>
        <dbReference type="ChEBI" id="CHEBI:30879"/>
        <dbReference type="ChEBI" id="CHEBI:43474"/>
        <dbReference type="ChEBI" id="CHEBI:67140"/>
        <dbReference type="EC" id="3.1.3.1"/>
    </reaction>
</comment>
<dbReference type="SUPFAM" id="SSF53649">
    <property type="entry name" value="Alkaline phosphatase-like"/>
    <property type="match status" value="1"/>
</dbReference>
<evidence type="ECO:0000256" key="2">
    <source>
        <dbReference type="ARBA" id="ARBA00012647"/>
    </source>
</evidence>
<dbReference type="InterPro" id="IPR042085">
    <property type="entry name" value="Ap_crown"/>
</dbReference>
<feature type="binding site" evidence="9">
    <location>
        <position position="333"/>
    </location>
    <ligand>
        <name>Zn(2+)</name>
        <dbReference type="ChEBI" id="CHEBI:29105"/>
        <label>2</label>
    </ligand>
</feature>
<proteinExistence type="inferred from homology"/>
<evidence type="ECO:0000256" key="1">
    <source>
        <dbReference type="ARBA" id="ARBA00005984"/>
    </source>
</evidence>
<evidence type="ECO:0000313" key="14">
    <source>
        <dbReference type="Proteomes" id="UP000813385"/>
    </source>
</evidence>
<sequence length="519" mass="55660">MRAATAFAAVGALAQTALAAAPETPAVQAKNVIYIVPDGYGQASQNLARDLYSLIETGTTGRNPKILSLAADELVCGLVKTHSANNLITDSASSGTAFAAGYKTNNNAISVLPDGSPVGSILEAAKLAGLRTALVVTSTINHATPAVYASHTETRRSLDTIADQEIGYSHPLGSVVDILFGGGRCSFFPQGHSRSCRSNDVDLWKFAEEQGFYIAQNRSGFDALEKGKADIPLPFLGLFNDGDLRYEIDRKVTQDEPSLLEMVETALNTLHRATSCKEKGYFIMVEASRIDHAGHANDPAAHAVDTLMYNDVLAYVREWIDKHPDTILMSAADHETGGLTYVPQPPFPSASANTPSTNGYDPRPLKNAVHSGEHLQSIWNSRPSGADRRQFLVSEILPAAGLSDASDAEITTLLAASSLSAELLRLLSRRAGINWSTGGHTATDISLFGYAAEAQRRDLQADLAGVWDNTQLPRYIEKVLGVDMDAVTEKLRAAAAEDPAWLGKRGLEARMLPADEHNH</sequence>
<feature type="binding site" evidence="9">
    <location>
        <position position="144"/>
    </location>
    <ligand>
        <name>Mg(2+)</name>
        <dbReference type="ChEBI" id="CHEBI:18420"/>
    </ligand>
</feature>
<dbReference type="Pfam" id="PF00245">
    <property type="entry name" value="Alk_phosphatase"/>
    <property type="match status" value="1"/>
</dbReference>
<name>A0A8K0X351_9PEZI</name>
<feature type="binding site" evidence="9">
    <location>
        <position position="334"/>
    </location>
    <ligand>
        <name>Zn(2+)</name>
        <dbReference type="ChEBI" id="CHEBI:29105"/>
        <label>2</label>
    </ligand>
</feature>
<dbReference type="GO" id="GO:0004035">
    <property type="term" value="F:alkaline phosphatase activity"/>
    <property type="evidence" value="ECO:0007669"/>
    <property type="project" value="UniProtKB-EC"/>
</dbReference>